<feature type="compositionally biased region" description="Low complexity" evidence="1">
    <location>
        <begin position="49"/>
        <end position="63"/>
    </location>
</feature>
<feature type="region of interest" description="Disordered" evidence="1">
    <location>
        <begin position="44"/>
        <end position="63"/>
    </location>
</feature>
<sequence>MGNMNKIKTRAYNDKPKCAPRQLALVPAAKSNIELTLLSHLEKRRKQLSHNNHSSSHSTYQEK</sequence>
<reference evidence="2 3" key="2">
    <citation type="submission" date="2020-07" db="EMBL/GenBank/DDBJ databases">
        <title>Genome assembly of wild tea tree DASZ reveals pedigree and selection history of tea varieties.</title>
        <authorList>
            <person name="Zhang W."/>
        </authorList>
    </citation>
    <scope>NUCLEOTIDE SEQUENCE [LARGE SCALE GENOMIC DNA]</scope>
    <source>
        <strain evidence="3">cv. G240</strain>
        <tissue evidence="2">Leaf</tissue>
    </source>
</reference>
<evidence type="ECO:0000313" key="2">
    <source>
        <dbReference type="EMBL" id="KAF5944053.1"/>
    </source>
</evidence>
<organism evidence="2 3">
    <name type="scientific">Camellia sinensis</name>
    <name type="common">Tea plant</name>
    <name type="synonym">Thea sinensis</name>
    <dbReference type="NCBI Taxonomy" id="4442"/>
    <lineage>
        <taxon>Eukaryota</taxon>
        <taxon>Viridiplantae</taxon>
        <taxon>Streptophyta</taxon>
        <taxon>Embryophyta</taxon>
        <taxon>Tracheophyta</taxon>
        <taxon>Spermatophyta</taxon>
        <taxon>Magnoliopsida</taxon>
        <taxon>eudicotyledons</taxon>
        <taxon>Gunneridae</taxon>
        <taxon>Pentapetalae</taxon>
        <taxon>asterids</taxon>
        <taxon>Ericales</taxon>
        <taxon>Theaceae</taxon>
        <taxon>Camellia</taxon>
    </lineage>
</organism>
<proteinExistence type="predicted"/>
<dbReference type="Proteomes" id="UP000593564">
    <property type="component" value="Unassembled WGS sequence"/>
</dbReference>
<evidence type="ECO:0000313" key="3">
    <source>
        <dbReference type="Proteomes" id="UP000593564"/>
    </source>
</evidence>
<gene>
    <name evidence="2" type="ORF">HYC85_018130</name>
</gene>
<dbReference type="AlphaFoldDB" id="A0A7J7GTF2"/>
<reference evidence="3" key="1">
    <citation type="journal article" date="2020" name="Nat. Commun.">
        <title>Genome assembly of wild tea tree DASZ reveals pedigree and selection history of tea varieties.</title>
        <authorList>
            <person name="Zhang W."/>
            <person name="Zhang Y."/>
            <person name="Qiu H."/>
            <person name="Guo Y."/>
            <person name="Wan H."/>
            <person name="Zhang X."/>
            <person name="Scossa F."/>
            <person name="Alseekh S."/>
            <person name="Zhang Q."/>
            <person name="Wang P."/>
            <person name="Xu L."/>
            <person name="Schmidt M.H."/>
            <person name="Jia X."/>
            <person name="Li D."/>
            <person name="Zhu A."/>
            <person name="Guo F."/>
            <person name="Chen W."/>
            <person name="Ni D."/>
            <person name="Usadel B."/>
            <person name="Fernie A.R."/>
            <person name="Wen W."/>
        </authorList>
    </citation>
    <scope>NUCLEOTIDE SEQUENCE [LARGE SCALE GENOMIC DNA]</scope>
    <source>
        <strain evidence="3">cv. G240</strain>
    </source>
</reference>
<protein>
    <submittedName>
        <fullName evidence="2">Uncharacterized protein</fullName>
    </submittedName>
</protein>
<evidence type="ECO:0000256" key="1">
    <source>
        <dbReference type="SAM" id="MobiDB-lite"/>
    </source>
</evidence>
<dbReference type="EMBL" id="JACBKZ010000008">
    <property type="protein sequence ID" value="KAF5944053.1"/>
    <property type="molecule type" value="Genomic_DNA"/>
</dbReference>
<keyword evidence="3" id="KW-1185">Reference proteome</keyword>
<accession>A0A7J7GTF2</accession>
<name>A0A7J7GTF2_CAMSI</name>
<comment type="caution">
    <text evidence="2">The sequence shown here is derived from an EMBL/GenBank/DDBJ whole genome shotgun (WGS) entry which is preliminary data.</text>
</comment>